<accession>A0A5J4VNR7</accession>
<reference evidence="1 2" key="1">
    <citation type="submission" date="2019-03" db="EMBL/GenBank/DDBJ databases">
        <title>Single cell metagenomics reveals metabolic interactions within the superorganism composed of flagellate Streblomastix strix and complex community of Bacteroidetes bacteria on its surface.</title>
        <authorList>
            <person name="Treitli S.C."/>
            <person name="Kolisko M."/>
            <person name="Husnik F."/>
            <person name="Keeling P."/>
            <person name="Hampl V."/>
        </authorList>
    </citation>
    <scope>NUCLEOTIDE SEQUENCE [LARGE SCALE GENOMIC DNA]</scope>
    <source>
        <strain evidence="1">ST1C</strain>
    </source>
</reference>
<protein>
    <submittedName>
        <fullName evidence="1">Uncharacterized protein</fullName>
    </submittedName>
</protein>
<sequence length="425" mass="49522">MTPLIVTSQEMIRRSSERRFRVKERKEHIDAIYAIYDEEKELKRQQNIQHALEVQQQEKLKKAQTNRVHLLRCWMILVPAVARLASVMDGLVEDRARRKMRDEIINRKKNIEKNEKMKKLALKRKKDTINLKTIARAIGSYVTRFRVKKRQKEAKMLGKFISECSTNLRMTSTIKTYSQKIKKCQHLWRGFVWCRQARVNLGLMIFHCEEDSFFRRKPRHVPDLEKYPKTKNQKNKSKIYGSAGTVSGEGAKKTSIMFGGMLIPIGEKNDLLQDQLLSTIGLKQLGHVGSNNLANTESSGTLRYARRGTLSSTDGNLGFQTLQHKKKVKKVKNPLTEEKRKQQISLWISQKRSKHIQSIIDITVPDLFIFTKQLREDLPMMITLLYEQVTNKSIEEVQEMLEPQLFKKLEISDQQLKSNNDKAAK</sequence>
<proteinExistence type="predicted"/>
<dbReference type="EMBL" id="SNRW01005999">
    <property type="protein sequence ID" value="KAA6383933.1"/>
    <property type="molecule type" value="Genomic_DNA"/>
</dbReference>
<comment type="caution">
    <text evidence="1">The sequence shown here is derived from an EMBL/GenBank/DDBJ whole genome shotgun (WGS) entry which is preliminary data.</text>
</comment>
<evidence type="ECO:0000313" key="1">
    <source>
        <dbReference type="EMBL" id="KAA6383933.1"/>
    </source>
</evidence>
<evidence type="ECO:0000313" key="2">
    <source>
        <dbReference type="Proteomes" id="UP000324800"/>
    </source>
</evidence>
<organism evidence="1 2">
    <name type="scientific">Streblomastix strix</name>
    <dbReference type="NCBI Taxonomy" id="222440"/>
    <lineage>
        <taxon>Eukaryota</taxon>
        <taxon>Metamonada</taxon>
        <taxon>Preaxostyla</taxon>
        <taxon>Oxymonadida</taxon>
        <taxon>Streblomastigidae</taxon>
        <taxon>Streblomastix</taxon>
    </lineage>
</organism>
<dbReference type="AlphaFoldDB" id="A0A5J4VNR7"/>
<gene>
    <name evidence="1" type="ORF">EZS28_020538</name>
</gene>
<name>A0A5J4VNR7_9EUKA</name>
<dbReference type="Proteomes" id="UP000324800">
    <property type="component" value="Unassembled WGS sequence"/>
</dbReference>